<dbReference type="WBParaSite" id="TCONS_00003270.p1">
    <property type="protein sequence ID" value="TCONS_00003270.p1"/>
    <property type="gene ID" value="XLOC_003013"/>
</dbReference>
<name>A0A0K0DZY3_STRER</name>
<reference evidence="4" key="1">
    <citation type="submission" date="2015-08" db="UniProtKB">
        <authorList>
            <consortium name="WormBaseParasite"/>
        </authorList>
    </citation>
    <scope>IDENTIFICATION</scope>
</reference>
<evidence type="ECO:0000259" key="1">
    <source>
        <dbReference type="PROSITE" id="PS50055"/>
    </source>
</evidence>
<dbReference type="SUPFAM" id="SSF52799">
    <property type="entry name" value="(Phosphotyrosine protein) phosphatases II"/>
    <property type="match status" value="1"/>
</dbReference>
<dbReference type="InterPro" id="IPR000387">
    <property type="entry name" value="Tyr_Pase_dom"/>
</dbReference>
<dbReference type="CDD" id="cd00047">
    <property type="entry name" value="PTPc"/>
    <property type="match status" value="1"/>
</dbReference>
<dbReference type="SMART" id="SM00194">
    <property type="entry name" value="PTPc"/>
    <property type="match status" value="1"/>
</dbReference>
<dbReference type="InterPro" id="IPR029021">
    <property type="entry name" value="Prot-tyrosine_phosphatase-like"/>
</dbReference>
<protein>
    <submittedName>
        <fullName evidence="4 5">Tyrosine-protein phosphatase</fullName>
    </submittedName>
</protein>
<dbReference type="PANTHER" id="PTHR46163">
    <property type="entry name" value="TYROSINE-PROTEIN PHOSPHATASE-RELATED"/>
    <property type="match status" value="1"/>
</dbReference>
<accession>A0A0K0DZY3</accession>
<evidence type="ECO:0000259" key="2">
    <source>
        <dbReference type="PROSITE" id="PS50056"/>
    </source>
</evidence>
<dbReference type="SMART" id="SM00404">
    <property type="entry name" value="PTPc_motif"/>
    <property type="match status" value="1"/>
</dbReference>
<sequence length="569" mass="64734">MTERNVVTRNISSQKNAAPVIKKPDTVRKVNAKEKKATSNNITTININNKTQNNPIDNALLSRNSLLPTSRIIVPQVKAVQIQKKVVVPKKQTTLRPINNIQAPTTRPSSPTAIILPTTATTPPVSTANVDLKKKVTSPKRNVLASKNTTILSTNLPQTQKQPLPSTKQIEVPKSIKNIQPKTVVKRFTICDSVKSTNNNDIKITTTRRRSLSAPNKKKTIDLPISSKQQTVILNPNILSNKINVTPKEMAEKFTSVVLSKELIGLKKEFETNFPNCKISNKMICQEAQKNENKNINPSAPLLNNSRVILKNNPNNNNYINANYVATCINPNRLILTQYPMDNTIEDFFQMIIQENIQYVIQLASRNELEDPSKGVEYIPTNKTLSIKNINIFNVNETISKTDENIKITTVMFKYNGKEYNFKHILWIKWPKNGCPKPYELTTVTIYEYVSKTTNPILIHCRSGIRRSGMIAGIFMAMDDFTTNKFKDNMIDIVKNLRNHRALCIRTVVEYYFLHLQMIHYFLKKDYISNSQQLMELMDDYDPANKKQAEIEKQKFNISAFGITTLKNV</sequence>
<dbReference type="InterPro" id="IPR003595">
    <property type="entry name" value="Tyr_Pase_cat"/>
</dbReference>
<dbReference type="PROSITE" id="PS00383">
    <property type="entry name" value="TYR_PHOSPHATASE_1"/>
    <property type="match status" value="1"/>
</dbReference>
<evidence type="ECO:0000313" key="5">
    <source>
        <dbReference type="WBParaSite" id="TCONS_00003270.p1"/>
    </source>
</evidence>
<dbReference type="STRING" id="6248.A0A0K0DZY3"/>
<dbReference type="InterPro" id="IPR016130">
    <property type="entry name" value="Tyr_Pase_AS"/>
</dbReference>
<dbReference type="PROSITE" id="PS50056">
    <property type="entry name" value="TYR_PHOSPHATASE_2"/>
    <property type="match status" value="1"/>
</dbReference>
<dbReference type="PRINTS" id="PR00700">
    <property type="entry name" value="PRTYPHPHTASE"/>
</dbReference>
<dbReference type="WBParaSite" id="SSTP_0000280000.1">
    <property type="protein sequence ID" value="SSTP_0000280000.1"/>
    <property type="gene ID" value="SSTP_0000280000"/>
</dbReference>
<dbReference type="PANTHER" id="PTHR46163:SF5">
    <property type="entry name" value="TYROSINE-PROTEIN PHOSPHATASE"/>
    <property type="match status" value="1"/>
</dbReference>
<feature type="domain" description="Tyrosine specific protein phosphatases" evidence="2">
    <location>
        <begin position="456"/>
        <end position="512"/>
    </location>
</feature>
<keyword evidence="3" id="KW-1185">Reference proteome</keyword>
<evidence type="ECO:0000313" key="4">
    <source>
        <dbReference type="WBParaSite" id="SSTP_0000280000.1"/>
    </source>
</evidence>
<dbReference type="Proteomes" id="UP000035681">
    <property type="component" value="Unplaced"/>
</dbReference>
<dbReference type="PROSITE" id="PS50055">
    <property type="entry name" value="TYR_PHOSPHATASE_PTP"/>
    <property type="match status" value="1"/>
</dbReference>
<proteinExistence type="predicted"/>
<evidence type="ECO:0000313" key="3">
    <source>
        <dbReference type="Proteomes" id="UP000035681"/>
    </source>
</evidence>
<dbReference type="Gene3D" id="3.90.190.10">
    <property type="entry name" value="Protein tyrosine phosphatase superfamily"/>
    <property type="match status" value="1"/>
</dbReference>
<dbReference type="AlphaFoldDB" id="A0A0K0DZY3"/>
<dbReference type="InterPro" id="IPR052782">
    <property type="entry name" value="Oocyte-zygote_transition_reg"/>
</dbReference>
<dbReference type="InterPro" id="IPR000242">
    <property type="entry name" value="PTP_cat"/>
</dbReference>
<organism evidence="4">
    <name type="scientific">Strongyloides stercoralis</name>
    <name type="common">Threadworm</name>
    <dbReference type="NCBI Taxonomy" id="6248"/>
    <lineage>
        <taxon>Eukaryota</taxon>
        <taxon>Metazoa</taxon>
        <taxon>Ecdysozoa</taxon>
        <taxon>Nematoda</taxon>
        <taxon>Chromadorea</taxon>
        <taxon>Rhabditida</taxon>
        <taxon>Tylenchina</taxon>
        <taxon>Panagrolaimomorpha</taxon>
        <taxon>Strongyloidoidea</taxon>
        <taxon>Strongyloididae</taxon>
        <taxon>Strongyloides</taxon>
    </lineage>
</organism>
<feature type="domain" description="Tyrosine-protein phosphatase" evidence="1">
    <location>
        <begin position="290"/>
        <end position="521"/>
    </location>
</feature>
<dbReference type="Pfam" id="PF00102">
    <property type="entry name" value="Y_phosphatase"/>
    <property type="match status" value="1"/>
</dbReference>
<dbReference type="GO" id="GO:0004725">
    <property type="term" value="F:protein tyrosine phosphatase activity"/>
    <property type="evidence" value="ECO:0007669"/>
    <property type="project" value="InterPro"/>
</dbReference>